<dbReference type="PANTHER" id="PTHR40980:SF3">
    <property type="entry name" value="TONB-DEPENDENT RECEPTOR-LIKE BETA-BARREL DOMAIN-CONTAINING PROTEIN"/>
    <property type="match status" value="1"/>
</dbReference>
<evidence type="ECO:0000256" key="10">
    <source>
        <dbReference type="SAM" id="SignalP"/>
    </source>
</evidence>
<protein>
    <submittedName>
        <fullName evidence="13">TonB-dependent receptor</fullName>
    </submittedName>
</protein>
<evidence type="ECO:0000256" key="8">
    <source>
        <dbReference type="PROSITE-ProRule" id="PRU01360"/>
    </source>
</evidence>
<dbReference type="OrthoDB" id="99276at2"/>
<comment type="caution">
    <text evidence="13">The sequence shown here is derived from an EMBL/GenBank/DDBJ whole genome shotgun (WGS) entry which is preliminary data.</text>
</comment>
<dbReference type="Pfam" id="PF00593">
    <property type="entry name" value="TonB_dep_Rec_b-barrel"/>
    <property type="match status" value="1"/>
</dbReference>
<accession>A0A5C8LRV4</accession>
<dbReference type="InterPro" id="IPR012910">
    <property type="entry name" value="Plug_dom"/>
</dbReference>
<comment type="similarity">
    <text evidence="8 9">Belongs to the TonB-dependent receptor family.</text>
</comment>
<dbReference type="PANTHER" id="PTHR40980">
    <property type="entry name" value="PLUG DOMAIN-CONTAINING PROTEIN"/>
    <property type="match status" value="1"/>
</dbReference>
<dbReference type="Gene3D" id="2.170.130.10">
    <property type="entry name" value="TonB-dependent receptor, plug domain"/>
    <property type="match status" value="1"/>
</dbReference>
<keyword evidence="13" id="KW-0675">Receptor</keyword>
<keyword evidence="2 8" id="KW-0813">Transport</keyword>
<dbReference type="InterPro" id="IPR037066">
    <property type="entry name" value="Plug_dom_sf"/>
</dbReference>
<sequence length="926" mass="102765">MKSQKQHRHHLVSKRTALSLAISQLVLGSAISLPAYAQDKQTEQKVEVIAVKGTYSKSLEQAVDMKKDNIGFSDSIVATDIADFPEQNLAEALQRMPGVTIERNKGLGSKVNVRSLPSDFTHVSINNLATASGSGGRDVEFDIFASEIIQSVTVQKSPTAADEEGGIAGSVQIGTAKPFDYSDAQFVLSAEGAHNSISEKTDPKFSFLASDTWGDWGALVSFSKAERSNRTDSNSGINFRPMGRFLEASAPRSTQAAAVLQRDAGVIVSDFKDKDETSRIIFQDKVGDRVFQSEQDKWGSTASVQYKPSSDFSLTFDAMLGGYDNTEDEYDAAAYSASSRSTLETIHAYDDTTLAEYGMVVLTDVSYTATQHEFLSKERINETDFTQYSLTMDWDLNGWEINALAGFSGAEKTADYANLKHVAYAPSRTRWTANGGETIKSANPNSIDMYNAADKYLFEAYETTLEEVQDDKYAAQLDFKKELDWSMLPALSSVQFGVRYTDKSKERNYGEIKIQGPSAGDSSYVNKRTLKDSELGYVTDIASGGAYQPRDLNWMQVSNDYARSTFRYEGFYTPFQVNQYYRVDEEVTALYAMSNFDFEIGGLASKLNAGVRAVDTDVTSFGYHPIQNEDGTTGYTKDPVSADGSYNDLLPSLNLTVEVADDVIWRTAASETLMRPALGDIAYKRTVSWSEFRFKDGNPGLKPTKAKQWETGVEWYMENGGILAASYFWKDIEGVVREELTGLVEDVEKRNADGSLDGYYDFEVFQPVNAEGSYKVTGLELIAQLPLTMLSESLDGFGINANYTMLDNSLTGASDLDIPTPPEGLADKTYNFTAYYENDVFDARISYNYKDKYVEYIHLNMYPVYRDAYGQTDIALGYQLTDNVKLSLKGINMTDEETTGYTMNPAFPVMYEFSGRRVSLGLRADF</sequence>
<organism evidence="13 14">
    <name type="scientific">Rheinheimera tangshanensis</name>
    <dbReference type="NCBI Taxonomy" id="400153"/>
    <lineage>
        <taxon>Bacteria</taxon>
        <taxon>Pseudomonadati</taxon>
        <taxon>Pseudomonadota</taxon>
        <taxon>Gammaproteobacteria</taxon>
        <taxon>Chromatiales</taxon>
        <taxon>Chromatiaceae</taxon>
        <taxon>Rheinheimera</taxon>
    </lineage>
</organism>
<feature type="chain" id="PRO_5022709461" evidence="10">
    <location>
        <begin position="38"/>
        <end position="926"/>
    </location>
</feature>
<dbReference type="Gene3D" id="2.40.170.20">
    <property type="entry name" value="TonB-dependent receptor, beta-barrel domain"/>
    <property type="match status" value="1"/>
</dbReference>
<dbReference type="InterPro" id="IPR036942">
    <property type="entry name" value="Beta-barrel_TonB_sf"/>
</dbReference>
<evidence type="ECO:0000259" key="11">
    <source>
        <dbReference type="Pfam" id="PF00593"/>
    </source>
</evidence>
<evidence type="ECO:0000256" key="9">
    <source>
        <dbReference type="RuleBase" id="RU003357"/>
    </source>
</evidence>
<evidence type="ECO:0000256" key="6">
    <source>
        <dbReference type="ARBA" id="ARBA00023136"/>
    </source>
</evidence>
<evidence type="ECO:0000256" key="4">
    <source>
        <dbReference type="ARBA" id="ARBA00022692"/>
    </source>
</evidence>
<evidence type="ECO:0000259" key="12">
    <source>
        <dbReference type="Pfam" id="PF07715"/>
    </source>
</evidence>
<dbReference type="RefSeq" id="WP_147905215.1">
    <property type="nucleotide sequence ID" value="NZ_BAAAGC010000010.1"/>
</dbReference>
<dbReference type="EMBL" id="VRLR01000013">
    <property type="protein sequence ID" value="TXK78292.1"/>
    <property type="molecule type" value="Genomic_DNA"/>
</dbReference>
<feature type="domain" description="TonB-dependent receptor plug" evidence="12">
    <location>
        <begin position="73"/>
        <end position="169"/>
    </location>
</feature>
<keyword evidence="5 9" id="KW-0798">TonB box</keyword>
<keyword evidence="7 8" id="KW-0998">Cell outer membrane</keyword>
<reference evidence="13 14" key="1">
    <citation type="submission" date="2019-08" db="EMBL/GenBank/DDBJ databases">
        <title>Draft genome analysis of Rheinheimera tangshanensis isolated from the roots of fresh rice plants (Oryza sativa).</title>
        <authorList>
            <person name="Yu Q."/>
            <person name="Qi Y."/>
            <person name="Zhang H."/>
            <person name="Pu J."/>
        </authorList>
    </citation>
    <scope>NUCLEOTIDE SEQUENCE [LARGE SCALE GENOMIC DNA]</scope>
    <source>
        <strain evidence="13 14">JA3-B52</strain>
    </source>
</reference>
<dbReference type="GO" id="GO:0009279">
    <property type="term" value="C:cell outer membrane"/>
    <property type="evidence" value="ECO:0007669"/>
    <property type="project" value="UniProtKB-SubCell"/>
</dbReference>
<feature type="domain" description="TonB-dependent receptor-like beta-barrel" evidence="11">
    <location>
        <begin position="449"/>
        <end position="892"/>
    </location>
</feature>
<proteinExistence type="inferred from homology"/>
<dbReference type="NCBIfam" id="TIGR01782">
    <property type="entry name" value="TonB-Xanth-Caul"/>
    <property type="match status" value="1"/>
</dbReference>
<dbReference type="InterPro" id="IPR010104">
    <property type="entry name" value="TonB_rcpt_bac"/>
</dbReference>
<evidence type="ECO:0000256" key="5">
    <source>
        <dbReference type="ARBA" id="ARBA00023077"/>
    </source>
</evidence>
<evidence type="ECO:0000256" key="3">
    <source>
        <dbReference type="ARBA" id="ARBA00022452"/>
    </source>
</evidence>
<evidence type="ECO:0000256" key="2">
    <source>
        <dbReference type="ARBA" id="ARBA00022448"/>
    </source>
</evidence>
<evidence type="ECO:0000256" key="7">
    <source>
        <dbReference type="ARBA" id="ARBA00023237"/>
    </source>
</evidence>
<keyword evidence="10" id="KW-0732">Signal</keyword>
<evidence type="ECO:0000313" key="13">
    <source>
        <dbReference type="EMBL" id="TXK78292.1"/>
    </source>
</evidence>
<keyword evidence="14" id="KW-1185">Reference proteome</keyword>
<dbReference type="PROSITE" id="PS52016">
    <property type="entry name" value="TONB_DEPENDENT_REC_3"/>
    <property type="match status" value="1"/>
</dbReference>
<dbReference type="Proteomes" id="UP000321814">
    <property type="component" value="Unassembled WGS sequence"/>
</dbReference>
<dbReference type="InterPro" id="IPR039426">
    <property type="entry name" value="TonB-dep_rcpt-like"/>
</dbReference>
<dbReference type="CDD" id="cd01347">
    <property type="entry name" value="ligand_gated_channel"/>
    <property type="match status" value="1"/>
</dbReference>
<gene>
    <name evidence="13" type="ORF">FU839_16305</name>
</gene>
<evidence type="ECO:0000256" key="1">
    <source>
        <dbReference type="ARBA" id="ARBA00004571"/>
    </source>
</evidence>
<keyword evidence="6 8" id="KW-0472">Membrane</keyword>
<keyword evidence="3 8" id="KW-1134">Transmembrane beta strand</keyword>
<dbReference type="Pfam" id="PF07715">
    <property type="entry name" value="Plug"/>
    <property type="match status" value="1"/>
</dbReference>
<dbReference type="SUPFAM" id="SSF56935">
    <property type="entry name" value="Porins"/>
    <property type="match status" value="1"/>
</dbReference>
<keyword evidence="4 8" id="KW-0812">Transmembrane</keyword>
<name>A0A5C8LRV4_9GAMM</name>
<dbReference type="AlphaFoldDB" id="A0A5C8LRV4"/>
<dbReference type="InterPro" id="IPR000531">
    <property type="entry name" value="Beta-barrel_TonB"/>
</dbReference>
<feature type="signal peptide" evidence="10">
    <location>
        <begin position="1"/>
        <end position="37"/>
    </location>
</feature>
<comment type="subcellular location">
    <subcellularLocation>
        <location evidence="1 8">Cell outer membrane</location>
        <topology evidence="1 8">Multi-pass membrane protein</topology>
    </subcellularLocation>
</comment>
<evidence type="ECO:0000313" key="14">
    <source>
        <dbReference type="Proteomes" id="UP000321814"/>
    </source>
</evidence>